<proteinExistence type="predicted"/>
<protein>
    <submittedName>
        <fullName evidence="1">Uncharacterized protein</fullName>
    </submittedName>
</protein>
<organism evidence="1 2">
    <name type="scientific">Rangifer tarandus platyrhynchus</name>
    <name type="common">Svalbard reindeer</name>
    <dbReference type="NCBI Taxonomy" id="3082113"/>
    <lineage>
        <taxon>Eukaryota</taxon>
        <taxon>Metazoa</taxon>
        <taxon>Chordata</taxon>
        <taxon>Craniata</taxon>
        <taxon>Vertebrata</taxon>
        <taxon>Euteleostomi</taxon>
        <taxon>Mammalia</taxon>
        <taxon>Eutheria</taxon>
        <taxon>Laurasiatheria</taxon>
        <taxon>Artiodactyla</taxon>
        <taxon>Ruminantia</taxon>
        <taxon>Pecora</taxon>
        <taxon>Cervidae</taxon>
        <taxon>Odocoileinae</taxon>
        <taxon>Rangifer</taxon>
    </lineage>
</organism>
<evidence type="ECO:0000313" key="1">
    <source>
        <dbReference type="EMBL" id="CAN0409951.1"/>
    </source>
</evidence>
<dbReference type="EMBL" id="OX596113">
    <property type="protein sequence ID" value="CAN0409951.1"/>
    <property type="molecule type" value="Genomic_DNA"/>
</dbReference>
<accession>A0AC59ZFI3</accession>
<gene>
    <name evidence="1" type="ORF">MRATA1EN22A_LOCUS17930</name>
</gene>
<reference evidence="1" key="2">
    <citation type="submission" date="2025-03" db="EMBL/GenBank/DDBJ databases">
        <authorList>
            <consortium name="ELIXIR-Norway"/>
            <consortium name="Elixir Norway"/>
        </authorList>
    </citation>
    <scope>NUCLEOTIDE SEQUENCE</scope>
</reference>
<sequence length="188" mass="20272">MFDRTSGLFGVLGGFQLLCAHMRALTVIPRPCLPVPGVVRFSRAMRTLRRRASPGAAVGRHLPSQGTKGLLSEGGGLQIDLEVFPSSRPEVTGALVHQQPVPVRGGWPTPRKPRKTTPSVQTASRMADGQTDPRRPDSWHRGAAGGPVTIPGSMSVLDWKARFHTPTMRVLAVFSESQTGCLVAMMRS</sequence>
<name>A0AC59ZFI3_RANTA</name>
<evidence type="ECO:0000313" key="2">
    <source>
        <dbReference type="Proteomes" id="UP001162501"/>
    </source>
</evidence>
<dbReference type="Proteomes" id="UP001162501">
    <property type="component" value="Chromosome 29"/>
</dbReference>
<reference evidence="1" key="1">
    <citation type="submission" date="2023-05" db="EMBL/GenBank/DDBJ databases">
        <authorList>
            <consortium name="ELIXIR-Norway"/>
        </authorList>
    </citation>
    <scope>NUCLEOTIDE SEQUENCE</scope>
</reference>